<evidence type="ECO:0000259" key="3">
    <source>
        <dbReference type="Pfam" id="PF13577"/>
    </source>
</evidence>
<keyword evidence="5" id="KW-1185">Reference proteome</keyword>
<dbReference type="InterPro" id="IPR000391">
    <property type="entry name" value="Rng_hydr_dOase-bsu"/>
</dbReference>
<dbReference type="OrthoDB" id="2674149at2"/>
<name>A0A158AWQ8_9BURK</name>
<reference evidence="4" key="1">
    <citation type="submission" date="2016-01" db="EMBL/GenBank/DDBJ databases">
        <authorList>
            <person name="Peeters C."/>
        </authorList>
    </citation>
    <scope>NUCLEOTIDE SEQUENCE [LARGE SCALE GENOMIC DNA]</scope>
    <source>
        <strain evidence="4">LMG 29326</strain>
    </source>
</reference>
<organism evidence="4 5">
    <name type="scientific">Caballeronia ptereochthonis</name>
    <dbReference type="NCBI Taxonomy" id="1777144"/>
    <lineage>
        <taxon>Bacteria</taxon>
        <taxon>Pseudomonadati</taxon>
        <taxon>Pseudomonadota</taxon>
        <taxon>Betaproteobacteria</taxon>
        <taxon>Burkholderiales</taxon>
        <taxon>Burkholderiaceae</taxon>
        <taxon>Caballeronia</taxon>
    </lineage>
</organism>
<dbReference type="STRING" id="1777144.AWB83_02445"/>
<dbReference type="RefSeq" id="WP_087045912.1">
    <property type="nucleotide sequence ID" value="NZ_FCOB02000010.1"/>
</dbReference>
<dbReference type="InterPro" id="IPR037401">
    <property type="entry name" value="SnoaL-like"/>
</dbReference>
<sequence length="156" mass="17750">MTQDIHQLIARAQADYARCIDDGDLGQWPGFFTKSCLYRVTTADNHRRGLAGSMIYATSYGMLVDRVASLRDANIYERHVYRHLLGQPYVIHDDAVEAHSETSFMVARVMRDGSTDLFATGRYCDIYVREEATVRLRERIVVCDSSRVDTLLALPL</sequence>
<dbReference type="Pfam" id="PF13577">
    <property type="entry name" value="SnoaL_4"/>
    <property type="match status" value="1"/>
</dbReference>
<dbReference type="AlphaFoldDB" id="A0A158AWQ8"/>
<dbReference type="SUPFAM" id="SSF54427">
    <property type="entry name" value="NTF2-like"/>
    <property type="match status" value="1"/>
</dbReference>
<dbReference type="GO" id="GO:0016491">
    <property type="term" value="F:oxidoreductase activity"/>
    <property type="evidence" value="ECO:0007669"/>
    <property type="project" value="UniProtKB-KW"/>
</dbReference>
<proteinExistence type="inferred from homology"/>
<comment type="caution">
    <text evidence="4">The sequence shown here is derived from an EMBL/GenBank/DDBJ whole genome shotgun (WGS) entry which is preliminary data.</text>
</comment>
<protein>
    <submittedName>
        <fullName evidence="4">Aromatic oxygenase</fullName>
    </submittedName>
</protein>
<evidence type="ECO:0000256" key="1">
    <source>
        <dbReference type="ARBA" id="ARBA00009570"/>
    </source>
</evidence>
<dbReference type="InterPro" id="IPR032710">
    <property type="entry name" value="NTF2-like_dom_sf"/>
</dbReference>
<dbReference type="EMBL" id="FCOB02000010">
    <property type="protein sequence ID" value="SAK62080.1"/>
    <property type="molecule type" value="Genomic_DNA"/>
</dbReference>
<dbReference type="Proteomes" id="UP000054978">
    <property type="component" value="Unassembled WGS sequence"/>
</dbReference>
<evidence type="ECO:0000256" key="2">
    <source>
        <dbReference type="ARBA" id="ARBA00023002"/>
    </source>
</evidence>
<evidence type="ECO:0000313" key="5">
    <source>
        <dbReference type="Proteomes" id="UP000054978"/>
    </source>
</evidence>
<accession>A0A158AWQ8</accession>
<dbReference type="Gene3D" id="3.10.450.50">
    <property type="match status" value="1"/>
</dbReference>
<evidence type="ECO:0000313" key="4">
    <source>
        <dbReference type="EMBL" id="SAK62080.1"/>
    </source>
</evidence>
<keyword evidence="2" id="KW-0560">Oxidoreductase</keyword>
<comment type="similarity">
    <text evidence="1">Belongs to the bacterial ring-hydroxylating dioxygenase beta subunit family.</text>
</comment>
<gene>
    <name evidence="4" type="ORF">AWB83_02445</name>
</gene>
<dbReference type="CDD" id="cd00667">
    <property type="entry name" value="ring_hydroxylating_dioxygenases_beta"/>
    <property type="match status" value="1"/>
</dbReference>
<feature type="domain" description="SnoaL-like" evidence="3">
    <location>
        <begin position="9"/>
        <end position="139"/>
    </location>
</feature>